<proteinExistence type="predicted"/>
<dbReference type="SUPFAM" id="SSF57362">
    <property type="entry name" value="BPTI-like"/>
    <property type="match status" value="1"/>
</dbReference>
<reference evidence="6" key="2">
    <citation type="submission" date="2025-05" db="UniProtKB">
        <authorList>
            <consortium name="EnsemblMetazoa"/>
        </authorList>
    </citation>
    <scope>IDENTIFICATION</scope>
</reference>
<dbReference type="Proteomes" id="UP001652700">
    <property type="component" value="Unplaced"/>
</dbReference>
<evidence type="ECO:0000256" key="3">
    <source>
        <dbReference type="ARBA" id="ARBA00023157"/>
    </source>
</evidence>
<dbReference type="GO" id="GO:0004867">
    <property type="term" value="F:serine-type endopeptidase inhibitor activity"/>
    <property type="evidence" value="ECO:0007669"/>
    <property type="project" value="UniProtKB-KW"/>
</dbReference>
<dbReference type="AlphaFoldDB" id="A0A6P7G1C8"/>
<feature type="domain" description="BPTI/Kunitz inhibitor" evidence="5">
    <location>
        <begin position="45"/>
        <end position="97"/>
    </location>
</feature>
<keyword evidence="1" id="KW-0646">Protease inhibitor</keyword>
<organism evidence="8">
    <name type="scientific">Diabrotica virgifera virgifera</name>
    <name type="common">western corn rootworm</name>
    <dbReference type="NCBI Taxonomy" id="50390"/>
    <lineage>
        <taxon>Eukaryota</taxon>
        <taxon>Metazoa</taxon>
        <taxon>Ecdysozoa</taxon>
        <taxon>Arthropoda</taxon>
        <taxon>Hexapoda</taxon>
        <taxon>Insecta</taxon>
        <taxon>Pterygota</taxon>
        <taxon>Neoptera</taxon>
        <taxon>Endopterygota</taxon>
        <taxon>Coleoptera</taxon>
        <taxon>Polyphaga</taxon>
        <taxon>Cucujiformia</taxon>
        <taxon>Chrysomeloidea</taxon>
        <taxon>Chrysomelidae</taxon>
        <taxon>Galerucinae</taxon>
        <taxon>Diabroticina</taxon>
        <taxon>Diabroticites</taxon>
        <taxon>Diabrotica</taxon>
    </lineage>
</organism>
<dbReference type="GO" id="GO:0005615">
    <property type="term" value="C:extracellular space"/>
    <property type="evidence" value="ECO:0007669"/>
    <property type="project" value="TreeGrafter"/>
</dbReference>
<evidence type="ECO:0000256" key="1">
    <source>
        <dbReference type="ARBA" id="ARBA00022690"/>
    </source>
</evidence>
<dbReference type="OrthoDB" id="6775666at2759"/>
<gene>
    <name evidence="8" type="primary">LOC114334898</name>
</gene>
<evidence type="ECO:0000256" key="2">
    <source>
        <dbReference type="ARBA" id="ARBA00022900"/>
    </source>
</evidence>
<dbReference type="Pfam" id="PF00014">
    <property type="entry name" value="Kunitz_BPTI"/>
    <property type="match status" value="1"/>
</dbReference>
<sequence length="103" mass="11318">MKIALPFFCFYILASSHVYGDVPEIIVTKASEEVLPPGPFTKADCSLGVEQDGLVCQAYIPVYRWSDAEKKCIKDIYGGCRSTKNNFLTEADCVKTATPVCSN</sequence>
<feature type="signal peptide" evidence="4">
    <location>
        <begin position="1"/>
        <end position="20"/>
    </location>
</feature>
<evidence type="ECO:0000313" key="6">
    <source>
        <dbReference type="EnsemblMetazoa" id="XP_050518514.1"/>
    </source>
</evidence>
<dbReference type="PANTHER" id="PTHR10083:SF374">
    <property type="entry name" value="BPTI_KUNITZ INHIBITOR DOMAIN-CONTAINING PROTEIN"/>
    <property type="match status" value="1"/>
</dbReference>
<dbReference type="EnsemblMetazoa" id="XM_050662557.1">
    <property type="protein sequence ID" value="XP_050518514.1"/>
    <property type="gene ID" value="LOC126892824"/>
</dbReference>
<dbReference type="InterPro" id="IPR050098">
    <property type="entry name" value="TFPI/VKTCI-like"/>
</dbReference>
<evidence type="ECO:0000313" key="8">
    <source>
        <dbReference type="RefSeq" id="XP_028140837.1"/>
    </source>
</evidence>
<dbReference type="InterPro" id="IPR036880">
    <property type="entry name" value="Kunitz_BPTI_sf"/>
</dbReference>
<evidence type="ECO:0000313" key="7">
    <source>
        <dbReference type="Proteomes" id="UP001652700"/>
    </source>
</evidence>
<dbReference type="RefSeq" id="XP_028140837.1">
    <property type="nucleotide sequence ID" value="XM_028285036.1"/>
</dbReference>
<keyword evidence="4" id="KW-0732">Signal</keyword>
<dbReference type="PROSITE" id="PS50279">
    <property type="entry name" value="BPTI_KUNITZ_2"/>
    <property type="match status" value="1"/>
</dbReference>
<dbReference type="FunCoup" id="A0A6P7G1C8">
    <property type="interactions" value="76"/>
</dbReference>
<keyword evidence="7" id="KW-1185">Reference proteome</keyword>
<dbReference type="SMART" id="SM00131">
    <property type="entry name" value="KU"/>
    <property type="match status" value="1"/>
</dbReference>
<keyword evidence="3" id="KW-1015">Disulfide bond</keyword>
<dbReference type="InParanoid" id="A0A6P7G1C8"/>
<evidence type="ECO:0000256" key="4">
    <source>
        <dbReference type="SAM" id="SignalP"/>
    </source>
</evidence>
<reference evidence="8" key="1">
    <citation type="submission" date="2025-04" db="UniProtKB">
        <authorList>
            <consortium name="RefSeq"/>
        </authorList>
    </citation>
    <scope>IDENTIFICATION</scope>
    <source>
        <tissue evidence="8">Whole insect</tissue>
    </source>
</reference>
<dbReference type="InterPro" id="IPR002223">
    <property type="entry name" value="Kunitz_BPTI"/>
</dbReference>
<evidence type="ECO:0000259" key="5">
    <source>
        <dbReference type="PROSITE" id="PS50279"/>
    </source>
</evidence>
<name>A0A6P7G1C8_DIAVI</name>
<accession>A0A6P7G1C8</accession>
<dbReference type="PANTHER" id="PTHR10083">
    <property type="entry name" value="KUNITZ-TYPE PROTEASE INHIBITOR-RELATED"/>
    <property type="match status" value="1"/>
</dbReference>
<feature type="chain" id="PRO_5027784965" evidence="4">
    <location>
        <begin position="21"/>
        <end position="103"/>
    </location>
</feature>
<keyword evidence="2" id="KW-0722">Serine protease inhibitor</keyword>
<protein>
    <submittedName>
        <fullName evidence="8">U-actitoxin-Avd3k-like isoform X1</fullName>
    </submittedName>
</protein>
<dbReference type="Gene3D" id="4.10.410.10">
    <property type="entry name" value="Pancreatic trypsin inhibitor Kunitz domain"/>
    <property type="match status" value="1"/>
</dbReference>